<dbReference type="RefSeq" id="WP_187560258.1">
    <property type="nucleotide sequence ID" value="NZ_JACGWS010000001.1"/>
</dbReference>
<dbReference type="EMBL" id="JACGWS010000001">
    <property type="protein sequence ID" value="MBC8753217.1"/>
    <property type="molecule type" value="Genomic_DNA"/>
</dbReference>
<evidence type="ECO:0000313" key="2">
    <source>
        <dbReference type="Proteomes" id="UP000619238"/>
    </source>
</evidence>
<gene>
    <name evidence="1" type="ORF">H2O64_00955</name>
</gene>
<sequence>MKKRITKSLTLRKKSISHLNHDQIHGGLVQITKINVCGSQIDACPSALACTYFQTCQTLNNTCPTLNYECQSLVECTK</sequence>
<dbReference type="InterPro" id="IPR058238">
    <property type="entry name" value="Lant_leader_dom"/>
</dbReference>
<protein>
    <submittedName>
        <fullName evidence="1">Uncharacterized protein</fullName>
    </submittedName>
</protein>
<dbReference type="NCBIfam" id="NF038153">
    <property type="entry name" value="lant_leader_L1a"/>
    <property type="match status" value="1"/>
</dbReference>
<accession>A0ABR7Q3X3</accession>
<name>A0ABR7Q3X3_9FLAO</name>
<proteinExistence type="predicted"/>
<keyword evidence="2" id="KW-1185">Reference proteome</keyword>
<comment type="caution">
    <text evidence="1">The sequence shown here is derived from an EMBL/GenBank/DDBJ whole genome shotgun (WGS) entry which is preliminary data.</text>
</comment>
<organism evidence="1 2">
    <name type="scientific">Kordia aestuariivivens</name>
    <dbReference type="NCBI Taxonomy" id="2759037"/>
    <lineage>
        <taxon>Bacteria</taxon>
        <taxon>Pseudomonadati</taxon>
        <taxon>Bacteroidota</taxon>
        <taxon>Flavobacteriia</taxon>
        <taxon>Flavobacteriales</taxon>
        <taxon>Flavobacteriaceae</taxon>
        <taxon>Kordia</taxon>
    </lineage>
</organism>
<evidence type="ECO:0000313" key="1">
    <source>
        <dbReference type="EMBL" id="MBC8753217.1"/>
    </source>
</evidence>
<reference evidence="1 2" key="1">
    <citation type="submission" date="2020-07" db="EMBL/GenBank/DDBJ databases">
        <title>Description of Kordia aestuariivivens sp. nov., isolated from a tidal flat.</title>
        <authorList>
            <person name="Park S."/>
            <person name="Yoon J.-H."/>
        </authorList>
    </citation>
    <scope>NUCLEOTIDE SEQUENCE [LARGE SCALE GENOMIC DNA]</scope>
    <source>
        <strain evidence="1 2">YSTF-M3</strain>
    </source>
</reference>
<dbReference type="Proteomes" id="UP000619238">
    <property type="component" value="Unassembled WGS sequence"/>
</dbReference>